<comment type="caution">
    <text evidence="3">The sequence shown here is derived from an EMBL/GenBank/DDBJ whole genome shotgun (WGS) entry which is preliminary data.</text>
</comment>
<dbReference type="EMBL" id="QURH01000296">
    <property type="protein sequence ID" value="RFU40277.1"/>
    <property type="molecule type" value="Genomic_DNA"/>
</dbReference>
<gene>
    <name evidence="3" type="ORF">DZF91_18000</name>
</gene>
<dbReference type="InterPro" id="IPR010852">
    <property type="entry name" value="ABATE"/>
</dbReference>
<proteinExistence type="predicted"/>
<dbReference type="PANTHER" id="PTHR35525:SF3">
    <property type="entry name" value="BLL6575 PROTEIN"/>
    <property type="match status" value="1"/>
</dbReference>
<dbReference type="AlphaFoldDB" id="A0A372JJS6"/>
<evidence type="ECO:0000313" key="4">
    <source>
        <dbReference type="Proteomes" id="UP000261811"/>
    </source>
</evidence>
<keyword evidence="4" id="KW-1185">Reference proteome</keyword>
<feature type="compositionally biased region" description="Low complexity" evidence="1">
    <location>
        <begin position="45"/>
        <end position="60"/>
    </location>
</feature>
<dbReference type="PANTHER" id="PTHR35525">
    <property type="entry name" value="BLL6575 PROTEIN"/>
    <property type="match status" value="1"/>
</dbReference>
<dbReference type="InterPro" id="IPR021005">
    <property type="entry name" value="Znf_CGNR"/>
</dbReference>
<evidence type="ECO:0000259" key="2">
    <source>
        <dbReference type="Pfam" id="PF11706"/>
    </source>
</evidence>
<dbReference type="Pfam" id="PF11706">
    <property type="entry name" value="zf-CGNR"/>
    <property type="match status" value="1"/>
</dbReference>
<sequence length="222" mass="23286">MTDTSRDAAALLRDFVNTLDVETGDDAIDTPGRLAAWLDGHDLVPTAVPAPGPASTTAGSAPGGGERDLDLARELREGLRTVMIAHHGPRPAASGADVLDGPANVLRGPANVPGGLEAAFAALPLRISLADGGPRLVPLAAPEDGRVREALAWIAAAVMESVADGTWGRLKVCQESTCRWAFLDTSKNRSRAWCSMRVCGNRTKTRAYRARLRTTGQAADAD</sequence>
<evidence type="ECO:0000313" key="3">
    <source>
        <dbReference type="EMBL" id="RFU40277.1"/>
    </source>
</evidence>
<protein>
    <submittedName>
        <fullName evidence="3">Zf-CGNR multi-domain protein</fullName>
    </submittedName>
</protein>
<dbReference type="Pfam" id="PF07336">
    <property type="entry name" value="ABATE"/>
    <property type="match status" value="1"/>
</dbReference>
<feature type="domain" description="Zinc finger CGNR" evidence="2">
    <location>
        <begin position="169"/>
        <end position="211"/>
    </location>
</feature>
<dbReference type="RefSeq" id="WP_117358621.1">
    <property type="nucleotide sequence ID" value="NZ_QURH01000296.1"/>
</dbReference>
<dbReference type="Proteomes" id="UP000261811">
    <property type="component" value="Unassembled WGS sequence"/>
</dbReference>
<name>A0A372JJS6_9ACTN</name>
<dbReference type="Gene3D" id="1.10.3300.10">
    <property type="entry name" value="Jann2411-like domain"/>
    <property type="match status" value="1"/>
</dbReference>
<dbReference type="SUPFAM" id="SSF160904">
    <property type="entry name" value="Jann2411-like"/>
    <property type="match status" value="1"/>
</dbReference>
<reference evidence="3 4" key="1">
    <citation type="submission" date="2018-08" db="EMBL/GenBank/DDBJ databases">
        <title>Actinomadura jelena sp. nov., a novel Actinomycete isolated from soil in Chad.</title>
        <authorList>
            <person name="Shi L."/>
        </authorList>
    </citation>
    <scope>NUCLEOTIDE SEQUENCE [LARGE SCALE GENOMIC DNA]</scope>
    <source>
        <strain evidence="3 4">NEAU-G17</strain>
    </source>
</reference>
<dbReference type="OrthoDB" id="123307at2"/>
<evidence type="ECO:0000256" key="1">
    <source>
        <dbReference type="SAM" id="MobiDB-lite"/>
    </source>
</evidence>
<accession>A0A372JJS6</accession>
<organism evidence="3 4">
    <name type="scientific">Actinomadura logoneensis</name>
    <dbReference type="NCBI Taxonomy" id="2293572"/>
    <lineage>
        <taxon>Bacteria</taxon>
        <taxon>Bacillati</taxon>
        <taxon>Actinomycetota</taxon>
        <taxon>Actinomycetes</taxon>
        <taxon>Streptosporangiales</taxon>
        <taxon>Thermomonosporaceae</taxon>
        <taxon>Actinomadura</taxon>
    </lineage>
</organism>
<dbReference type="InterPro" id="IPR023286">
    <property type="entry name" value="ABATE_dom_sf"/>
</dbReference>
<feature type="region of interest" description="Disordered" evidence="1">
    <location>
        <begin position="45"/>
        <end position="67"/>
    </location>
</feature>